<feature type="compositionally biased region" description="Low complexity" evidence="5">
    <location>
        <begin position="373"/>
        <end position="386"/>
    </location>
</feature>
<feature type="region of interest" description="Disordered" evidence="5">
    <location>
        <begin position="358"/>
        <end position="418"/>
    </location>
</feature>
<dbReference type="EMBL" id="AJWJ01000029">
    <property type="protein sequence ID" value="KAF2077434.1"/>
    <property type="molecule type" value="Genomic_DNA"/>
</dbReference>
<feature type="domain" description="LNS2/PITP" evidence="6">
    <location>
        <begin position="890"/>
        <end position="1058"/>
    </location>
</feature>
<evidence type="ECO:0000313" key="8">
    <source>
        <dbReference type="Proteomes" id="UP000695562"/>
    </source>
</evidence>
<evidence type="ECO:0000256" key="3">
    <source>
        <dbReference type="ARBA" id="ARBA00012638"/>
    </source>
</evidence>
<feature type="compositionally biased region" description="Low complexity" evidence="5">
    <location>
        <begin position="536"/>
        <end position="556"/>
    </location>
</feature>
<evidence type="ECO:0000256" key="5">
    <source>
        <dbReference type="SAM" id="MobiDB-lite"/>
    </source>
</evidence>
<dbReference type="GO" id="GO:0009062">
    <property type="term" value="P:fatty acid catabolic process"/>
    <property type="evidence" value="ECO:0007669"/>
    <property type="project" value="TreeGrafter"/>
</dbReference>
<dbReference type="GO" id="GO:0019432">
    <property type="term" value="P:triglyceride biosynthetic process"/>
    <property type="evidence" value="ECO:0007669"/>
    <property type="project" value="TreeGrafter"/>
</dbReference>
<feature type="region of interest" description="Disordered" evidence="5">
    <location>
        <begin position="95"/>
        <end position="114"/>
    </location>
</feature>
<dbReference type="InterPro" id="IPR031703">
    <property type="entry name" value="Lipin_mid"/>
</dbReference>
<evidence type="ECO:0000259" key="6">
    <source>
        <dbReference type="SMART" id="SM00775"/>
    </source>
</evidence>
<evidence type="ECO:0000256" key="4">
    <source>
        <dbReference type="ARBA" id="ARBA00022801"/>
    </source>
</evidence>
<sequence length="1110" mass="123590">MNYVEKLFDEVHYVFNLNAATLSGAIDILVIPQLDGSLKCTPFHVRFGKLQLISSSEKVISIYVNNEKTNLQMKLGHAGEAFFVEETEEPVPSVLATSPITSPKPGRASKNSTEELVTELLDKRKTTTTTTTTTNFKTMTAGAKQQQQQIKVPQQELKPLTEAIEEMILNNNNILNINTTSSSSTTTTTTSRPTSPLTTTTTTTTQKKHTTSENITLDSPIGSYIIESPIESPVGSPPRSNIITTEFPSDSENEPKSWVWGGFPKYFRRKKDQQQPQKQQSIPVPVPQQTVNINVTTTTTTSSSSLTTSPTTDIPLAAENFNNNNNSNNSRIEEIIEDDDVKQGSPPLLESEEIDGGVGGGVPIYNPFPTPQNTPNNSLTTSNSIPIDGRSSPIDQLHQQLNQQQHSSSGGEGSSSWKRMGSFLKMWNNKKDISSTSPQGNDQPSFIVRQSSSTSVVSNISNPSSVVAESKNVNNILNSIDNGEIFLLDEEQDQQLEQQQLEAQQQQQQELLFMQQQTSQHSELYSEVVKEETDQNNNTNNNSNDINNNNNNNDTTSTTTFIESNMNDSFIHTTSISTSGTIPNTLIESLSKLNYENEFPALQKEVNNSNGHHHHISNDNNNNNSMKTLLDNFTISLSLCGHLILDRNLEPEEKEAFFKEYIISFEHFCSNTTLLKNLHLVAKINDEYYPWSIAGHIILSYLIFRKPITEESLELLRLRDNQERSENLNLASLSSHLNSPISTLTDTIHSNNNNNTTSNNNNNIIKPTQQSSWKTWLWKSSADSKNNNNNVLMNSNTLVQNINNINNNNNNMIDNGRVNPLSMSAGEIDIGGDNQQKKFSKKTLRPTSDQLKSLGLKKGANRITFVVSSTLQGTREVSASIYLWESNSKIVISDIDGTITKSDVFGQVLPLIGKDWSHIGVAELYSNIKENGYQIIYLTSRAIGQAGLTRSYISSVKQTSSTQTLANAQGIPFTLPEGPVFMSPNRLLTSFNREVIKRNPEEFKIACLQDIQNIFPPSCTPFYAGFGNRITDAIAYNTVGVPKGKTFTINAMGVINTTNTTYNKTYTKLNDLVQDMFPCLHNGKHSVDEQWNEYHYWKKSITPIHKLDPL</sequence>
<accession>A0A8J4Q261</accession>
<dbReference type="Pfam" id="PF16876">
    <property type="entry name" value="Lipin_mid"/>
    <property type="match status" value="1"/>
</dbReference>
<feature type="compositionally biased region" description="Low complexity" evidence="5">
    <location>
        <begin position="178"/>
        <end position="205"/>
    </location>
</feature>
<dbReference type="InterPro" id="IPR013209">
    <property type="entry name" value="LNS2"/>
</dbReference>
<dbReference type="PANTHER" id="PTHR12181:SF12">
    <property type="entry name" value="PHOSPHATIDATE PHOSPHATASE"/>
    <property type="match status" value="1"/>
</dbReference>
<dbReference type="Pfam" id="PF08235">
    <property type="entry name" value="LNS2"/>
    <property type="match status" value="1"/>
</dbReference>
<organism evidence="7 8">
    <name type="scientific">Polysphondylium violaceum</name>
    <dbReference type="NCBI Taxonomy" id="133409"/>
    <lineage>
        <taxon>Eukaryota</taxon>
        <taxon>Amoebozoa</taxon>
        <taxon>Evosea</taxon>
        <taxon>Eumycetozoa</taxon>
        <taxon>Dictyostelia</taxon>
        <taxon>Dictyosteliales</taxon>
        <taxon>Dictyosteliaceae</taxon>
        <taxon>Polysphondylium</taxon>
    </lineage>
</organism>
<dbReference type="InterPro" id="IPR026058">
    <property type="entry name" value="LIPIN"/>
</dbReference>
<comment type="similarity">
    <text evidence="2">Belongs to the lipin family.</text>
</comment>
<dbReference type="InterPro" id="IPR007651">
    <property type="entry name" value="Lipin_N"/>
</dbReference>
<dbReference type="SUPFAM" id="SSF56784">
    <property type="entry name" value="HAD-like"/>
    <property type="match status" value="1"/>
</dbReference>
<dbReference type="PANTHER" id="PTHR12181">
    <property type="entry name" value="LIPIN"/>
    <property type="match status" value="1"/>
</dbReference>
<dbReference type="OrthoDB" id="4567at2759"/>
<keyword evidence="8" id="KW-1185">Reference proteome</keyword>
<dbReference type="GO" id="GO:0005634">
    <property type="term" value="C:nucleus"/>
    <property type="evidence" value="ECO:0007669"/>
    <property type="project" value="TreeGrafter"/>
</dbReference>
<proteinExistence type="inferred from homology"/>
<feature type="compositionally biased region" description="Low complexity" evidence="5">
    <location>
        <begin position="396"/>
        <end position="409"/>
    </location>
</feature>
<protein>
    <recommendedName>
        <fullName evidence="3">phosphatidate phosphatase</fullName>
        <ecNumber evidence="3">3.1.3.4</ecNumber>
    </recommendedName>
</protein>
<dbReference type="Pfam" id="PF04571">
    <property type="entry name" value="Lipin_N"/>
    <property type="match status" value="1"/>
</dbReference>
<feature type="region of interest" description="Disordered" evidence="5">
    <location>
        <begin position="178"/>
        <end position="213"/>
    </location>
</feature>
<gene>
    <name evidence="7" type="ORF">CYY_001283</name>
</gene>
<dbReference type="Proteomes" id="UP000695562">
    <property type="component" value="Unassembled WGS sequence"/>
</dbReference>
<dbReference type="GO" id="GO:0008195">
    <property type="term" value="F:phosphatidate phosphatase activity"/>
    <property type="evidence" value="ECO:0007669"/>
    <property type="project" value="UniProtKB-EC"/>
</dbReference>
<evidence type="ECO:0000256" key="2">
    <source>
        <dbReference type="ARBA" id="ARBA00005476"/>
    </source>
</evidence>
<evidence type="ECO:0000256" key="1">
    <source>
        <dbReference type="ARBA" id="ARBA00001946"/>
    </source>
</evidence>
<dbReference type="AlphaFoldDB" id="A0A8J4Q261"/>
<evidence type="ECO:0000313" key="7">
    <source>
        <dbReference type="EMBL" id="KAF2077434.1"/>
    </source>
</evidence>
<feature type="region of interest" description="Disordered" evidence="5">
    <location>
        <begin position="517"/>
        <end position="556"/>
    </location>
</feature>
<reference evidence="7" key="1">
    <citation type="submission" date="2020-01" db="EMBL/GenBank/DDBJ databases">
        <title>Development of genomics and gene disruption for Polysphondylium violaceum indicates a role for the polyketide synthase stlB in stalk morphogenesis.</title>
        <authorList>
            <person name="Narita B."/>
            <person name="Kawabe Y."/>
            <person name="Kin K."/>
            <person name="Saito T."/>
            <person name="Gibbs R."/>
            <person name="Kuspa A."/>
            <person name="Muzny D."/>
            <person name="Queller D."/>
            <person name="Richards S."/>
            <person name="Strassman J."/>
            <person name="Sucgang R."/>
            <person name="Worley K."/>
            <person name="Schaap P."/>
        </authorList>
    </citation>
    <scope>NUCLEOTIDE SEQUENCE</scope>
    <source>
        <strain evidence="7">QSvi11</strain>
    </source>
</reference>
<keyword evidence="4" id="KW-0378">Hydrolase</keyword>
<feature type="region of interest" description="Disordered" evidence="5">
    <location>
        <begin position="430"/>
        <end position="459"/>
    </location>
</feature>
<name>A0A8J4Q261_9MYCE</name>
<dbReference type="InterPro" id="IPR036412">
    <property type="entry name" value="HAD-like_sf"/>
</dbReference>
<comment type="caution">
    <text evidence="7">The sequence shown here is derived from an EMBL/GenBank/DDBJ whole genome shotgun (WGS) entry which is preliminary data.</text>
</comment>
<dbReference type="SMART" id="SM00775">
    <property type="entry name" value="LNS2"/>
    <property type="match status" value="1"/>
</dbReference>
<dbReference type="InterPro" id="IPR031315">
    <property type="entry name" value="LNS2/PITP"/>
</dbReference>
<feature type="compositionally biased region" description="Polar residues" evidence="5">
    <location>
        <begin position="434"/>
        <end position="450"/>
    </location>
</feature>
<comment type="cofactor">
    <cofactor evidence="1">
        <name>Mg(2+)</name>
        <dbReference type="ChEBI" id="CHEBI:18420"/>
    </cofactor>
</comment>
<dbReference type="EC" id="3.1.3.4" evidence="3"/>